<gene>
    <name evidence="3" type="ORF">Pla175_04780</name>
</gene>
<feature type="signal peptide" evidence="1">
    <location>
        <begin position="1"/>
        <end position="18"/>
    </location>
</feature>
<keyword evidence="1" id="KW-0732">Signal</keyword>
<dbReference type="Pfam" id="PF07589">
    <property type="entry name" value="PEP-CTERM"/>
    <property type="match status" value="1"/>
</dbReference>
<dbReference type="Proteomes" id="UP000317429">
    <property type="component" value="Chromosome"/>
</dbReference>
<proteinExistence type="predicted"/>
<dbReference type="AlphaFoldDB" id="A0A518D6L0"/>
<accession>A0A518D6L0</accession>
<feature type="chain" id="PRO_5021705040" description="Ice-binding protein C-terminal domain-containing protein" evidence="1">
    <location>
        <begin position="19"/>
        <end position="201"/>
    </location>
</feature>
<dbReference type="EMBL" id="CP036291">
    <property type="protein sequence ID" value="QDU87122.1"/>
    <property type="molecule type" value="Genomic_DNA"/>
</dbReference>
<dbReference type="InterPro" id="IPR013424">
    <property type="entry name" value="Ice-binding_C"/>
</dbReference>
<name>A0A518D6L0_9BACT</name>
<dbReference type="KEGG" id="pnd:Pla175_04780"/>
<evidence type="ECO:0000313" key="3">
    <source>
        <dbReference type="EMBL" id="QDU87122.1"/>
    </source>
</evidence>
<keyword evidence="4" id="KW-1185">Reference proteome</keyword>
<evidence type="ECO:0000256" key="1">
    <source>
        <dbReference type="SAM" id="SignalP"/>
    </source>
</evidence>
<sequence length="201" mass="20501" precursor="true">MRTLICSLAVLVAGYSNAAVMVTGEVSDLGGGLSQILVNIASDTGPIATVDFSAGGTDPSVDSGFFGPLNQVQFFSQPTVNNNFASPVPGQYDPSLDSRFLFNTGSGMGVNVALAETEGANFLKGAYNLTEAVSSLNVARLVVPTSALGVVTYSGNVVLADLTRVEITGMLPGGSTDIPEPSTLALAGLAIAGVMLRRRVA</sequence>
<evidence type="ECO:0000259" key="2">
    <source>
        <dbReference type="Pfam" id="PF07589"/>
    </source>
</evidence>
<reference evidence="3 4" key="1">
    <citation type="submission" date="2019-02" db="EMBL/GenBank/DDBJ databases">
        <title>Deep-cultivation of Planctomycetes and their phenomic and genomic characterization uncovers novel biology.</title>
        <authorList>
            <person name="Wiegand S."/>
            <person name="Jogler M."/>
            <person name="Boedeker C."/>
            <person name="Pinto D."/>
            <person name="Vollmers J."/>
            <person name="Rivas-Marin E."/>
            <person name="Kohn T."/>
            <person name="Peeters S.H."/>
            <person name="Heuer A."/>
            <person name="Rast P."/>
            <person name="Oberbeckmann S."/>
            <person name="Bunk B."/>
            <person name="Jeske O."/>
            <person name="Meyerdierks A."/>
            <person name="Storesund J.E."/>
            <person name="Kallscheuer N."/>
            <person name="Luecker S."/>
            <person name="Lage O.M."/>
            <person name="Pohl T."/>
            <person name="Merkel B.J."/>
            <person name="Hornburger P."/>
            <person name="Mueller R.-W."/>
            <person name="Bruemmer F."/>
            <person name="Labrenz M."/>
            <person name="Spormann A.M."/>
            <person name="Op den Camp H."/>
            <person name="Overmann J."/>
            <person name="Amann R."/>
            <person name="Jetten M.S.M."/>
            <person name="Mascher T."/>
            <person name="Medema M.H."/>
            <person name="Devos D.P."/>
            <person name="Kaster A.-K."/>
            <person name="Ovreas L."/>
            <person name="Rohde M."/>
            <person name="Galperin M.Y."/>
            <person name="Jogler C."/>
        </authorList>
    </citation>
    <scope>NUCLEOTIDE SEQUENCE [LARGE SCALE GENOMIC DNA]</scope>
    <source>
        <strain evidence="3 4">Pla175</strain>
    </source>
</reference>
<dbReference type="NCBIfam" id="TIGR02595">
    <property type="entry name" value="PEP_CTERM"/>
    <property type="match status" value="1"/>
</dbReference>
<protein>
    <recommendedName>
        <fullName evidence="2">Ice-binding protein C-terminal domain-containing protein</fullName>
    </recommendedName>
</protein>
<organism evidence="3 4">
    <name type="scientific">Pirellulimonas nuda</name>
    <dbReference type="NCBI Taxonomy" id="2528009"/>
    <lineage>
        <taxon>Bacteria</taxon>
        <taxon>Pseudomonadati</taxon>
        <taxon>Planctomycetota</taxon>
        <taxon>Planctomycetia</taxon>
        <taxon>Pirellulales</taxon>
        <taxon>Lacipirellulaceae</taxon>
        <taxon>Pirellulimonas</taxon>
    </lineage>
</organism>
<feature type="domain" description="Ice-binding protein C-terminal" evidence="2">
    <location>
        <begin position="178"/>
        <end position="199"/>
    </location>
</feature>
<evidence type="ECO:0000313" key="4">
    <source>
        <dbReference type="Proteomes" id="UP000317429"/>
    </source>
</evidence>